<dbReference type="PRINTS" id="PR00598">
    <property type="entry name" value="HTHMARR"/>
</dbReference>
<protein>
    <submittedName>
        <fullName evidence="3">MarR family transcriptional regulator</fullName>
    </submittedName>
</protein>
<dbReference type="AlphaFoldDB" id="A0A4S2H0S9"/>
<evidence type="ECO:0000259" key="2">
    <source>
        <dbReference type="PROSITE" id="PS50995"/>
    </source>
</evidence>
<keyword evidence="4" id="KW-1185">Reference proteome</keyword>
<dbReference type="SMART" id="SM00347">
    <property type="entry name" value="HTH_MARR"/>
    <property type="match status" value="1"/>
</dbReference>
<proteinExistence type="predicted"/>
<dbReference type="GO" id="GO:0003700">
    <property type="term" value="F:DNA-binding transcription factor activity"/>
    <property type="evidence" value="ECO:0007669"/>
    <property type="project" value="InterPro"/>
</dbReference>
<dbReference type="Pfam" id="PF01047">
    <property type="entry name" value="MarR"/>
    <property type="match status" value="1"/>
</dbReference>
<evidence type="ECO:0000313" key="4">
    <source>
        <dbReference type="Proteomes" id="UP000308054"/>
    </source>
</evidence>
<dbReference type="RefSeq" id="WP_135995654.1">
    <property type="nucleotide sequence ID" value="NZ_CP071057.1"/>
</dbReference>
<evidence type="ECO:0000313" key="3">
    <source>
        <dbReference type="EMBL" id="TGY89115.1"/>
    </source>
</evidence>
<dbReference type="EMBL" id="SRXW01000002">
    <property type="protein sequence ID" value="TGY89115.1"/>
    <property type="molecule type" value="Genomic_DNA"/>
</dbReference>
<dbReference type="PANTHER" id="PTHR33164:SF104">
    <property type="entry name" value="TRANSCRIPTIONAL REGULATORY PROTEIN"/>
    <property type="match status" value="1"/>
</dbReference>
<dbReference type="Gene3D" id="1.10.10.10">
    <property type="entry name" value="Winged helix-like DNA-binding domain superfamily/Winged helix DNA-binding domain"/>
    <property type="match status" value="1"/>
</dbReference>
<comment type="caution">
    <text evidence="3">The sequence shown here is derived from an EMBL/GenBank/DDBJ whole genome shotgun (WGS) entry which is preliminary data.</text>
</comment>
<dbReference type="InterPro" id="IPR036388">
    <property type="entry name" value="WH-like_DNA-bd_sf"/>
</dbReference>
<name>A0A4S2H0S9_9PROT</name>
<dbReference type="OrthoDB" id="8447118at2"/>
<reference evidence="3 4" key="1">
    <citation type="journal article" date="2017" name="Int. J. Syst. Evol. Microbiol.">
        <title>Marinicauda algicola sp. nov., isolated from a marine red alga Rhodosorus marinus.</title>
        <authorList>
            <person name="Jeong S.E."/>
            <person name="Jeon S.H."/>
            <person name="Chun B.H."/>
            <person name="Kim D.W."/>
            <person name="Jeon C.O."/>
        </authorList>
    </citation>
    <scope>NUCLEOTIDE SEQUENCE [LARGE SCALE GENOMIC DNA]</scope>
    <source>
        <strain evidence="3 4">JCM 31718</strain>
    </source>
</reference>
<feature type="domain" description="HTH marR-type" evidence="2">
    <location>
        <begin position="23"/>
        <end position="159"/>
    </location>
</feature>
<dbReference type="InterPro" id="IPR039422">
    <property type="entry name" value="MarR/SlyA-like"/>
</dbReference>
<dbReference type="Proteomes" id="UP000308054">
    <property type="component" value="Unassembled WGS sequence"/>
</dbReference>
<dbReference type="SUPFAM" id="SSF46785">
    <property type="entry name" value="Winged helix' DNA-binding domain"/>
    <property type="match status" value="1"/>
</dbReference>
<accession>A0A4S2H0S9</accession>
<sequence length="181" mass="19626">MSDVIDRLIAEWDEEAPELDTSGMAIAGRLIALGDRLRERATRVLGQFALSYREFDVLATLRRGGPPYARPAGELARAVVLSSGAMTACLDRMERRGLISRERSDQDRRTVIVRLTAEGRALALKAARAWFRSVNALFAEAEADGLGEPLRCLLAGVETDAARTGRPSTGEAGPARAPHRA</sequence>
<dbReference type="GO" id="GO:0006950">
    <property type="term" value="P:response to stress"/>
    <property type="evidence" value="ECO:0007669"/>
    <property type="project" value="TreeGrafter"/>
</dbReference>
<gene>
    <name evidence="3" type="ORF">E5163_08285</name>
</gene>
<dbReference type="InterPro" id="IPR036390">
    <property type="entry name" value="WH_DNA-bd_sf"/>
</dbReference>
<dbReference type="InterPro" id="IPR000835">
    <property type="entry name" value="HTH_MarR-typ"/>
</dbReference>
<organism evidence="3 4">
    <name type="scientific">Marinicauda algicola</name>
    <dbReference type="NCBI Taxonomy" id="2029849"/>
    <lineage>
        <taxon>Bacteria</taxon>
        <taxon>Pseudomonadati</taxon>
        <taxon>Pseudomonadota</taxon>
        <taxon>Alphaproteobacteria</taxon>
        <taxon>Maricaulales</taxon>
        <taxon>Maricaulaceae</taxon>
        <taxon>Marinicauda</taxon>
    </lineage>
</organism>
<dbReference type="PANTHER" id="PTHR33164">
    <property type="entry name" value="TRANSCRIPTIONAL REGULATOR, MARR FAMILY"/>
    <property type="match status" value="1"/>
</dbReference>
<evidence type="ECO:0000256" key="1">
    <source>
        <dbReference type="SAM" id="MobiDB-lite"/>
    </source>
</evidence>
<dbReference type="PROSITE" id="PS50995">
    <property type="entry name" value="HTH_MARR_2"/>
    <property type="match status" value="1"/>
</dbReference>
<feature type="region of interest" description="Disordered" evidence="1">
    <location>
        <begin position="161"/>
        <end position="181"/>
    </location>
</feature>